<dbReference type="InterPro" id="IPR040155">
    <property type="entry name" value="CEBPZ/Mak21-like"/>
</dbReference>
<organism evidence="1 2">
    <name type="scientific">Dreissena polymorpha</name>
    <name type="common">Zebra mussel</name>
    <name type="synonym">Mytilus polymorpha</name>
    <dbReference type="NCBI Taxonomy" id="45954"/>
    <lineage>
        <taxon>Eukaryota</taxon>
        <taxon>Metazoa</taxon>
        <taxon>Spiralia</taxon>
        <taxon>Lophotrochozoa</taxon>
        <taxon>Mollusca</taxon>
        <taxon>Bivalvia</taxon>
        <taxon>Autobranchia</taxon>
        <taxon>Heteroconchia</taxon>
        <taxon>Euheterodonta</taxon>
        <taxon>Imparidentia</taxon>
        <taxon>Neoheterodontei</taxon>
        <taxon>Myida</taxon>
        <taxon>Dreissenoidea</taxon>
        <taxon>Dreissenidae</taxon>
        <taxon>Dreissena</taxon>
    </lineage>
</organism>
<dbReference type="AlphaFoldDB" id="A0A9D4KVI3"/>
<dbReference type="PANTHER" id="PTHR12048">
    <property type="entry name" value="CCAAT-BINDING FACTOR-RELATED"/>
    <property type="match status" value="1"/>
</dbReference>
<keyword evidence="2" id="KW-1185">Reference proteome</keyword>
<dbReference type="EMBL" id="JAIWYP010000003">
    <property type="protein sequence ID" value="KAH3846893.1"/>
    <property type="molecule type" value="Genomic_DNA"/>
</dbReference>
<dbReference type="GO" id="GO:0005634">
    <property type="term" value="C:nucleus"/>
    <property type="evidence" value="ECO:0007669"/>
    <property type="project" value="TreeGrafter"/>
</dbReference>
<dbReference type="Proteomes" id="UP000828390">
    <property type="component" value="Unassembled WGS sequence"/>
</dbReference>
<gene>
    <name evidence="1" type="ORF">DPMN_089200</name>
</gene>
<dbReference type="PANTHER" id="PTHR12048:SF0">
    <property type="entry name" value="CCAAT_ENHANCER-BINDING PROTEIN ZETA"/>
    <property type="match status" value="1"/>
</dbReference>
<accession>A0A9D4KVI3</accession>
<reference evidence="1" key="1">
    <citation type="journal article" date="2019" name="bioRxiv">
        <title>The Genome of the Zebra Mussel, Dreissena polymorpha: A Resource for Invasive Species Research.</title>
        <authorList>
            <person name="McCartney M.A."/>
            <person name="Auch B."/>
            <person name="Kono T."/>
            <person name="Mallez S."/>
            <person name="Zhang Y."/>
            <person name="Obille A."/>
            <person name="Becker A."/>
            <person name="Abrahante J.E."/>
            <person name="Garbe J."/>
            <person name="Badalamenti J.P."/>
            <person name="Herman A."/>
            <person name="Mangelson H."/>
            <person name="Liachko I."/>
            <person name="Sullivan S."/>
            <person name="Sone E.D."/>
            <person name="Koren S."/>
            <person name="Silverstein K.A.T."/>
            <person name="Beckman K.B."/>
            <person name="Gohl D.M."/>
        </authorList>
    </citation>
    <scope>NUCLEOTIDE SEQUENCE</scope>
    <source>
        <strain evidence="1">Duluth1</strain>
        <tissue evidence="1">Whole animal</tissue>
    </source>
</reference>
<sequence length="309" mass="34602">MNIIYTNRLEGLNKKGLIIGVQHSEVSSSYRAHKIPACETRRCSTTQLQCSTTQLQGNTTQVSYIIVSVILQGITTQHRSVTLQCSTAQFNTGQLQCSTTQHRSVTLQCSTTQLQCSTTQLQCSITQLQCITTQLQGQLQGRTTQLQGSTTHLQRSTTQYNTGQLQCMKYNTVQHRSVTLQCIQHMPVKCSTTQVSYNSSTTHYNTDQLYCNGNLPGLPSDLTRQMEEFAAKLLSDEIDVYNKQNAKRSDVQWMRTVLTSGTLADKVAALTVLLQESPLHNVTYIDTLLNMARKKNRRENLQAVGNRTL</sequence>
<proteinExistence type="predicted"/>
<name>A0A9D4KVI3_DREPO</name>
<reference evidence="1" key="2">
    <citation type="submission" date="2020-11" db="EMBL/GenBank/DDBJ databases">
        <authorList>
            <person name="McCartney M.A."/>
            <person name="Auch B."/>
            <person name="Kono T."/>
            <person name="Mallez S."/>
            <person name="Becker A."/>
            <person name="Gohl D.M."/>
            <person name="Silverstein K.A.T."/>
            <person name="Koren S."/>
            <person name="Bechman K.B."/>
            <person name="Herman A."/>
            <person name="Abrahante J.E."/>
            <person name="Garbe J."/>
        </authorList>
    </citation>
    <scope>NUCLEOTIDE SEQUENCE</scope>
    <source>
        <strain evidence="1">Duluth1</strain>
        <tissue evidence="1">Whole animal</tissue>
    </source>
</reference>
<protein>
    <submittedName>
        <fullName evidence="1">Uncharacterized protein</fullName>
    </submittedName>
</protein>
<evidence type="ECO:0000313" key="1">
    <source>
        <dbReference type="EMBL" id="KAH3846893.1"/>
    </source>
</evidence>
<evidence type="ECO:0000313" key="2">
    <source>
        <dbReference type="Proteomes" id="UP000828390"/>
    </source>
</evidence>
<comment type="caution">
    <text evidence="1">The sequence shown here is derived from an EMBL/GenBank/DDBJ whole genome shotgun (WGS) entry which is preliminary data.</text>
</comment>